<comment type="caution">
    <text evidence="3">The sequence shown here is derived from an EMBL/GenBank/DDBJ whole genome shotgun (WGS) entry which is preliminary data.</text>
</comment>
<feature type="region of interest" description="Disordered" evidence="1">
    <location>
        <begin position="33"/>
        <end position="87"/>
    </location>
</feature>
<dbReference type="InterPro" id="IPR044058">
    <property type="entry name" value="Lipoprotein_23"/>
</dbReference>
<dbReference type="EMBL" id="SRID01000254">
    <property type="protein sequence ID" value="TGA98826.1"/>
    <property type="molecule type" value="Genomic_DNA"/>
</dbReference>
<keyword evidence="2" id="KW-0732">Signal</keyword>
<evidence type="ECO:0000256" key="2">
    <source>
        <dbReference type="SAM" id="SignalP"/>
    </source>
</evidence>
<organism evidence="3 4">
    <name type="scientific">Streptomyces palmae</name>
    <dbReference type="NCBI Taxonomy" id="1701085"/>
    <lineage>
        <taxon>Bacteria</taxon>
        <taxon>Bacillati</taxon>
        <taxon>Actinomycetota</taxon>
        <taxon>Actinomycetes</taxon>
        <taxon>Kitasatosporales</taxon>
        <taxon>Streptomycetaceae</taxon>
        <taxon>Streptomyces</taxon>
    </lineage>
</organism>
<evidence type="ECO:0000313" key="3">
    <source>
        <dbReference type="EMBL" id="TGA98826.1"/>
    </source>
</evidence>
<dbReference type="OrthoDB" id="3695526at2"/>
<evidence type="ECO:0000313" key="4">
    <source>
        <dbReference type="Proteomes" id="UP000297948"/>
    </source>
</evidence>
<name>A0A4Z0GQW2_9ACTN</name>
<feature type="signal peptide" evidence="2">
    <location>
        <begin position="1"/>
        <end position="27"/>
    </location>
</feature>
<gene>
    <name evidence="3" type="ORF">E4099_22670</name>
</gene>
<dbReference type="Proteomes" id="UP000297948">
    <property type="component" value="Unassembled WGS sequence"/>
</dbReference>
<evidence type="ECO:0000256" key="1">
    <source>
        <dbReference type="SAM" id="MobiDB-lite"/>
    </source>
</evidence>
<sequence>MRGIGRRSGGAVMSAAVAAVAAMVAGAALTGCSSGGSGSGHGKSSGHAKDKDVEFSGTYVPGTDGKGLDKVTPGARPTSPSSGRLVGAAGSPCRLPVTFALAAQWKAKAVKPVDADDPLAELSTQGETRLACEIDAKPAGHIGFLRVWTAPATAGGGDARKVLKGWLAAPVVGDVRKPTYRDITVGGKAGLPAVEVVYESYSKLLDETKQEHAVALKTSRGITVLHLGGLDGEEHEGMLPAYELAKNTMAS</sequence>
<proteinExistence type="predicted"/>
<accession>A0A4Z0GQW2</accession>
<dbReference type="AlphaFoldDB" id="A0A4Z0GQW2"/>
<keyword evidence="4" id="KW-1185">Reference proteome</keyword>
<dbReference type="PROSITE" id="PS51257">
    <property type="entry name" value="PROKAR_LIPOPROTEIN"/>
    <property type="match status" value="1"/>
</dbReference>
<feature type="chain" id="PRO_5021506276" description="Lipoprotein" evidence="2">
    <location>
        <begin position="28"/>
        <end position="251"/>
    </location>
</feature>
<evidence type="ECO:0008006" key="5">
    <source>
        <dbReference type="Google" id="ProtNLM"/>
    </source>
</evidence>
<protein>
    <recommendedName>
        <fullName evidence="5">Lipoprotein</fullName>
    </recommendedName>
</protein>
<feature type="compositionally biased region" description="Gly residues" evidence="1">
    <location>
        <begin position="33"/>
        <end position="43"/>
    </location>
</feature>
<dbReference type="Pfam" id="PF18966">
    <property type="entry name" value="Lipoprotein_23"/>
    <property type="match status" value="1"/>
</dbReference>
<reference evidence="3 4" key="1">
    <citation type="submission" date="2019-03" db="EMBL/GenBank/DDBJ databases">
        <authorList>
            <person name="Gonzalez-Pimentel J.L."/>
        </authorList>
    </citation>
    <scope>NUCLEOTIDE SEQUENCE [LARGE SCALE GENOMIC DNA]</scope>
    <source>
        <strain evidence="3 4">JCM 31289</strain>
    </source>
</reference>